<dbReference type="EMBL" id="FO117579">
    <property type="protein sequence ID" value="CCF99417.1"/>
    <property type="molecule type" value="Genomic_DNA"/>
</dbReference>
<protein>
    <submittedName>
        <fullName evidence="1">Uncharacterized protein</fullName>
    </submittedName>
</protein>
<reference evidence="1" key="1">
    <citation type="journal article" date="2012" name="Environ. Microbiol.">
        <title>Genomic content of uncultured Bacteroidetes from contrasting oceanic provinces in the North Atlantic Ocean.</title>
        <authorList>
            <person name="Gomez-Pereira P.R."/>
            <person name="Schuler M."/>
            <person name="Fuchs B.M."/>
            <person name="Bennke C."/>
            <person name="Teeling H."/>
            <person name="Waldmann J."/>
            <person name="Richter M."/>
            <person name="Barbe V."/>
            <person name="Bataille E."/>
            <person name="Glockner F.O."/>
            <person name="Amann R."/>
        </authorList>
    </citation>
    <scope>NUCLEOTIDE SEQUENCE</scope>
</reference>
<reference evidence="1" key="2">
    <citation type="submission" date="2012-02" db="EMBL/GenBank/DDBJ databases">
        <authorList>
            <person name="Genoscope - CEA"/>
        </authorList>
    </citation>
    <scope>NUCLEOTIDE SEQUENCE</scope>
</reference>
<gene>
    <name evidence="1" type="ORF">VIS_S3BDA80010</name>
</gene>
<name>H6REF6_9BACT</name>
<sequence length="88" mass="10182">MIEALISFFKKPAKETKNEVLEGVCPNCWGSQEYDHEIRELYKDKQIDVNNHEANHGFIQKFVVTHIDGIRLKKGNSSFECPTCHAKF</sequence>
<dbReference type="AlphaFoldDB" id="H6REF6"/>
<accession>H6REF6</accession>
<organism evidence="1">
    <name type="scientific">uncultured Flavobacteriia bacterium</name>
    <dbReference type="NCBI Taxonomy" id="212695"/>
    <lineage>
        <taxon>Bacteria</taxon>
        <taxon>Pseudomonadati</taxon>
        <taxon>Bacteroidota</taxon>
        <taxon>Flavobacteriia</taxon>
        <taxon>environmental samples</taxon>
    </lineage>
</organism>
<evidence type="ECO:0000313" key="1">
    <source>
        <dbReference type="EMBL" id="CCF99417.1"/>
    </source>
</evidence>
<proteinExistence type="predicted"/>